<keyword evidence="14" id="KW-1185">Reference proteome</keyword>
<dbReference type="PANTHER" id="PTHR24346:SF80">
    <property type="entry name" value="HORMONALLY UP-REGULATED NEU TUMOR-ASSOCIATED KINASE"/>
    <property type="match status" value="1"/>
</dbReference>
<accession>A0AAW0PFN1</accession>
<dbReference type="SMART" id="SM00220">
    <property type="entry name" value="S_TKc"/>
    <property type="match status" value="1"/>
</dbReference>
<evidence type="ECO:0000256" key="3">
    <source>
        <dbReference type="ARBA" id="ARBA00022527"/>
    </source>
</evidence>
<name>A0AAW0PFN1_9GOBI</name>
<reference evidence="14" key="1">
    <citation type="submission" date="2024-04" db="EMBL/GenBank/DDBJ databases">
        <title>Salinicola lusitanus LLJ914,a marine bacterium isolated from the Okinawa Trough.</title>
        <authorList>
            <person name="Li J."/>
        </authorList>
    </citation>
    <scope>NUCLEOTIDE SEQUENCE [LARGE SCALE GENOMIC DNA]</scope>
</reference>
<dbReference type="GO" id="GO:0005737">
    <property type="term" value="C:cytoplasm"/>
    <property type="evidence" value="ECO:0007669"/>
    <property type="project" value="TreeGrafter"/>
</dbReference>
<protein>
    <recommendedName>
        <fullName evidence="2">non-specific serine/threonine protein kinase</fullName>
        <ecNumber evidence="2">2.7.11.1</ecNumber>
    </recommendedName>
</protein>
<evidence type="ECO:0000256" key="1">
    <source>
        <dbReference type="ARBA" id="ARBA00006234"/>
    </source>
</evidence>
<feature type="compositionally biased region" description="Polar residues" evidence="11">
    <location>
        <begin position="607"/>
        <end position="618"/>
    </location>
</feature>
<dbReference type="CDD" id="cd14070">
    <property type="entry name" value="STKc_HUNK"/>
    <property type="match status" value="1"/>
</dbReference>
<comment type="caution">
    <text evidence="13">The sequence shown here is derived from an EMBL/GenBank/DDBJ whole genome shotgun (WGS) entry which is preliminary data.</text>
</comment>
<gene>
    <name evidence="13" type="ORF">WMY93_008246</name>
</gene>
<sequence length="731" mass="81434">MYMDGDGAVLFFTPTSSPRHAPSDGRESHFKLRNTLPELRTTWSCGEWGIEMPVADSDMVVDSAHEGKGAEGEDIPISLCSPAADILKNFYHTKRVGNYLIGRKLGEGSFAKVREGLHALTGEKVAVKVIDKRKAKKDSYVTKNLRREGHIQQMIRHPNITQLLDILETENSYYLVMELCPGGNLMNRIYDKKRLEERETQKYIRQLVLAVEHLHRAGVVHRDLKIENLLLDEQDNIKLIDFGLSNCAGILGYSDPFSTQCGSPAYAAPELLSRKKYGPKVDVWSIGVNMYAMLTGTLPFTVEPFSLRALHQKMVDKEMNPLPPSLSTAAICLLKKLLEPDPNKRPNIHQVMADSWLQLANKNTGAPYLNRIHIEEINHTVLMHMTEKMGYKHSEVLSAVLTNRACHTLAVYFLLNKKMKRLSKEYREMQFQEKKKGEKQKNEYFQTQWRKHVDKLTIPPKQTPVYLAVSKPGKEKKHRTGLLRAITGGHRNSPLAPPGTVASSSMEYMEIHPLFPNEPQQRRRLATLPPVNTSPEHNVPAPPAPSPIGMHSFGSLSKAEQIEDNPPAPWYKLINGTLSPPRHVSAFQPDSSYLKKATIPSPPVLINNPQPKKSTSTDWCGGSDTSGSPPSTIGSPPGSSAFSPPKSAFHPLNPHSAFSHPSANNSSNSDPESPTHRSKFPSMGIGQILKKKVPLQPFSFRPEQVVEEVVSPPPYPMQTLLCASGALKTLC</sequence>
<dbReference type="GO" id="GO:0035556">
    <property type="term" value="P:intracellular signal transduction"/>
    <property type="evidence" value="ECO:0007669"/>
    <property type="project" value="TreeGrafter"/>
</dbReference>
<keyword evidence="6" id="KW-0418">Kinase</keyword>
<feature type="region of interest" description="Disordered" evidence="11">
    <location>
        <begin position="594"/>
        <end position="682"/>
    </location>
</feature>
<dbReference type="PROSITE" id="PS00108">
    <property type="entry name" value="PROTEIN_KINASE_ST"/>
    <property type="match status" value="1"/>
</dbReference>
<evidence type="ECO:0000256" key="9">
    <source>
        <dbReference type="ARBA" id="ARBA00048679"/>
    </source>
</evidence>
<dbReference type="SUPFAM" id="SSF56112">
    <property type="entry name" value="Protein kinase-like (PK-like)"/>
    <property type="match status" value="1"/>
</dbReference>
<evidence type="ECO:0000256" key="7">
    <source>
        <dbReference type="ARBA" id="ARBA00022840"/>
    </source>
</evidence>
<evidence type="ECO:0000256" key="8">
    <source>
        <dbReference type="ARBA" id="ARBA00047899"/>
    </source>
</evidence>
<dbReference type="PANTHER" id="PTHR24346">
    <property type="entry name" value="MAP/MICROTUBULE AFFINITY-REGULATING KINASE"/>
    <property type="match status" value="1"/>
</dbReference>
<evidence type="ECO:0000256" key="5">
    <source>
        <dbReference type="ARBA" id="ARBA00022741"/>
    </source>
</evidence>
<dbReference type="InterPro" id="IPR008271">
    <property type="entry name" value="Ser/Thr_kinase_AS"/>
</dbReference>
<dbReference type="FunFam" id="1.10.510.10:FF:000391">
    <property type="entry name" value="Hormonally up-regulated neu tumor-associated kinase"/>
    <property type="match status" value="1"/>
</dbReference>
<comment type="catalytic activity">
    <reaction evidence="9">
        <text>L-seryl-[protein] + ATP = O-phospho-L-seryl-[protein] + ADP + H(+)</text>
        <dbReference type="Rhea" id="RHEA:17989"/>
        <dbReference type="Rhea" id="RHEA-COMP:9863"/>
        <dbReference type="Rhea" id="RHEA-COMP:11604"/>
        <dbReference type="ChEBI" id="CHEBI:15378"/>
        <dbReference type="ChEBI" id="CHEBI:29999"/>
        <dbReference type="ChEBI" id="CHEBI:30616"/>
        <dbReference type="ChEBI" id="CHEBI:83421"/>
        <dbReference type="ChEBI" id="CHEBI:456216"/>
        <dbReference type="EC" id="2.7.11.1"/>
    </reaction>
</comment>
<dbReference type="PROSITE" id="PS00107">
    <property type="entry name" value="PROTEIN_KINASE_ATP"/>
    <property type="match status" value="1"/>
</dbReference>
<evidence type="ECO:0000256" key="4">
    <source>
        <dbReference type="ARBA" id="ARBA00022679"/>
    </source>
</evidence>
<comment type="similarity">
    <text evidence="1">Belongs to the protein kinase superfamily. CAMK Ser/Thr protein kinase family. SNF1 subfamily.</text>
</comment>
<feature type="domain" description="Protein kinase" evidence="12">
    <location>
        <begin position="99"/>
        <end position="357"/>
    </location>
</feature>
<dbReference type="Gene3D" id="1.10.510.10">
    <property type="entry name" value="Transferase(Phosphotransferase) domain 1"/>
    <property type="match status" value="1"/>
</dbReference>
<evidence type="ECO:0000256" key="6">
    <source>
        <dbReference type="ARBA" id="ARBA00022777"/>
    </source>
</evidence>
<evidence type="ECO:0000313" key="14">
    <source>
        <dbReference type="Proteomes" id="UP001460270"/>
    </source>
</evidence>
<dbReference type="AlphaFoldDB" id="A0AAW0PFN1"/>
<dbReference type="InterPro" id="IPR000719">
    <property type="entry name" value="Prot_kinase_dom"/>
</dbReference>
<feature type="compositionally biased region" description="Low complexity" evidence="11">
    <location>
        <begin position="621"/>
        <end position="651"/>
    </location>
</feature>
<dbReference type="GO" id="GO:0004674">
    <property type="term" value="F:protein serine/threonine kinase activity"/>
    <property type="evidence" value="ECO:0007669"/>
    <property type="project" value="UniProtKB-KW"/>
</dbReference>
<dbReference type="InterPro" id="IPR011009">
    <property type="entry name" value="Kinase-like_dom_sf"/>
</dbReference>
<feature type="binding site" evidence="10">
    <location>
        <position position="128"/>
    </location>
    <ligand>
        <name>ATP</name>
        <dbReference type="ChEBI" id="CHEBI:30616"/>
    </ligand>
</feature>
<dbReference type="PROSITE" id="PS50011">
    <property type="entry name" value="PROTEIN_KINASE_DOM"/>
    <property type="match status" value="1"/>
</dbReference>
<dbReference type="InterPro" id="IPR017441">
    <property type="entry name" value="Protein_kinase_ATP_BS"/>
</dbReference>
<evidence type="ECO:0000256" key="11">
    <source>
        <dbReference type="SAM" id="MobiDB-lite"/>
    </source>
</evidence>
<organism evidence="13 14">
    <name type="scientific">Mugilogobius chulae</name>
    <name type="common">yellowstripe goby</name>
    <dbReference type="NCBI Taxonomy" id="88201"/>
    <lineage>
        <taxon>Eukaryota</taxon>
        <taxon>Metazoa</taxon>
        <taxon>Chordata</taxon>
        <taxon>Craniata</taxon>
        <taxon>Vertebrata</taxon>
        <taxon>Euteleostomi</taxon>
        <taxon>Actinopterygii</taxon>
        <taxon>Neopterygii</taxon>
        <taxon>Teleostei</taxon>
        <taxon>Neoteleostei</taxon>
        <taxon>Acanthomorphata</taxon>
        <taxon>Gobiaria</taxon>
        <taxon>Gobiiformes</taxon>
        <taxon>Gobioidei</taxon>
        <taxon>Gobiidae</taxon>
        <taxon>Gobionellinae</taxon>
        <taxon>Mugilogobius</taxon>
    </lineage>
</organism>
<keyword evidence="4" id="KW-0808">Transferase</keyword>
<proteinExistence type="inferred from homology"/>
<evidence type="ECO:0000259" key="12">
    <source>
        <dbReference type="PROSITE" id="PS50011"/>
    </source>
</evidence>
<evidence type="ECO:0000256" key="2">
    <source>
        <dbReference type="ARBA" id="ARBA00012513"/>
    </source>
</evidence>
<evidence type="ECO:0000313" key="13">
    <source>
        <dbReference type="EMBL" id="KAK7925936.1"/>
    </source>
</evidence>
<dbReference type="EC" id="2.7.11.1" evidence="2"/>
<dbReference type="InterPro" id="IPR034671">
    <property type="entry name" value="Hunk"/>
</dbReference>
<keyword evidence="3" id="KW-0723">Serine/threonine-protein kinase</keyword>
<dbReference type="EMBL" id="JBBPFD010000005">
    <property type="protein sequence ID" value="KAK7925936.1"/>
    <property type="molecule type" value="Genomic_DNA"/>
</dbReference>
<evidence type="ECO:0000256" key="10">
    <source>
        <dbReference type="PROSITE-ProRule" id="PRU10141"/>
    </source>
</evidence>
<dbReference type="Proteomes" id="UP001460270">
    <property type="component" value="Unassembled WGS sequence"/>
</dbReference>
<keyword evidence="7 10" id="KW-0067">ATP-binding</keyword>
<dbReference type="FunFam" id="3.30.200.20:FF:000003">
    <property type="entry name" value="Non-specific serine/threonine protein kinase"/>
    <property type="match status" value="1"/>
</dbReference>
<feature type="compositionally biased region" description="Polar residues" evidence="11">
    <location>
        <begin position="659"/>
        <end position="672"/>
    </location>
</feature>
<dbReference type="GO" id="GO:0005524">
    <property type="term" value="F:ATP binding"/>
    <property type="evidence" value="ECO:0007669"/>
    <property type="project" value="UniProtKB-UniRule"/>
</dbReference>
<dbReference type="Pfam" id="PF00069">
    <property type="entry name" value="Pkinase"/>
    <property type="match status" value="1"/>
</dbReference>
<comment type="catalytic activity">
    <reaction evidence="8">
        <text>L-threonyl-[protein] + ATP = O-phospho-L-threonyl-[protein] + ADP + H(+)</text>
        <dbReference type="Rhea" id="RHEA:46608"/>
        <dbReference type="Rhea" id="RHEA-COMP:11060"/>
        <dbReference type="Rhea" id="RHEA-COMP:11605"/>
        <dbReference type="ChEBI" id="CHEBI:15378"/>
        <dbReference type="ChEBI" id="CHEBI:30013"/>
        <dbReference type="ChEBI" id="CHEBI:30616"/>
        <dbReference type="ChEBI" id="CHEBI:61977"/>
        <dbReference type="ChEBI" id="CHEBI:456216"/>
        <dbReference type="EC" id="2.7.11.1"/>
    </reaction>
</comment>
<keyword evidence="5 10" id="KW-0547">Nucleotide-binding</keyword>